<comment type="caution">
    <text evidence="1">The sequence shown here is derived from an EMBL/GenBank/DDBJ whole genome shotgun (WGS) entry which is preliminary data.</text>
</comment>
<dbReference type="EMBL" id="QRPD01000004">
    <property type="protein sequence ID" value="RHL88775.1"/>
    <property type="molecule type" value="Genomic_DNA"/>
</dbReference>
<organism evidence="1 2">
    <name type="scientific">Dorea formicigenerans</name>
    <dbReference type="NCBI Taxonomy" id="39486"/>
    <lineage>
        <taxon>Bacteria</taxon>
        <taxon>Bacillati</taxon>
        <taxon>Bacillota</taxon>
        <taxon>Clostridia</taxon>
        <taxon>Lachnospirales</taxon>
        <taxon>Lachnospiraceae</taxon>
        <taxon>Dorea</taxon>
    </lineage>
</organism>
<dbReference type="InterPro" id="IPR011335">
    <property type="entry name" value="Restrct_endonuc-II-like"/>
</dbReference>
<dbReference type="AlphaFoldDB" id="A0A415N1R8"/>
<reference evidence="1 2" key="1">
    <citation type="submission" date="2018-08" db="EMBL/GenBank/DDBJ databases">
        <title>A genome reference for cultivated species of the human gut microbiota.</title>
        <authorList>
            <person name="Zou Y."/>
            <person name="Xue W."/>
            <person name="Luo G."/>
        </authorList>
    </citation>
    <scope>NUCLEOTIDE SEQUENCE [LARGE SCALE GENOMIC DNA]</scope>
    <source>
        <strain evidence="1 2">AF36-1BH</strain>
    </source>
</reference>
<evidence type="ECO:0000313" key="2">
    <source>
        <dbReference type="Proteomes" id="UP000283325"/>
    </source>
</evidence>
<dbReference type="Gene3D" id="3.40.1350.10">
    <property type="match status" value="1"/>
</dbReference>
<name>A0A415N1R8_9FIRM</name>
<dbReference type="SUPFAM" id="SSF52980">
    <property type="entry name" value="Restriction endonuclease-like"/>
    <property type="match status" value="1"/>
</dbReference>
<dbReference type="Proteomes" id="UP000283325">
    <property type="component" value="Unassembled WGS sequence"/>
</dbReference>
<proteinExistence type="predicted"/>
<dbReference type="InterPro" id="IPR011856">
    <property type="entry name" value="tRNA_endonuc-like_dom_sf"/>
</dbReference>
<protein>
    <submittedName>
        <fullName evidence="1">VRR-NUC domain-containing protein</fullName>
    </submittedName>
</protein>
<evidence type="ECO:0000313" key="1">
    <source>
        <dbReference type="EMBL" id="RHL88775.1"/>
    </source>
</evidence>
<gene>
    <name evidence="1" type="ORF">DWZ98_05910</name>
</gene>
<accession>A0A415N1R8</accession>
<sequence>MAAEKNFENRVKKYLEEYGCWWLKYWGGAAYTKSGIPDLLVSSDGCFLGIEVKADNGEPSLIQLYHLRKIRESGGYGILLFPKDFEKFKGFNEHKSKSNAWYLSNIEEQKRWKIKLEEKEI</sequence>
<dbReference type="GO" id="GO:0003676">
    <property type="term" value="F:nucleic acid binding"/>
    <property type="evidence" value="ECO:0007669"/>
    <property type="project" value="InterPro"/>
</dbReference>